<dbReference type="EMBL" id="JAOPEN010000008">
    <property type="protein sequence ID" value="KAJ4854164.1"/>
    <property type="molecule type" value="Genomic_DNA"/>
</dbReference>
<dbReference type="Proteomes" id="UP001140511">
    <property type="component" value="Unassembled WGS sequence"/>
</dbReference>
<dbReference type="GeneID" id="80873036"/>
<evidence type="ECO:0000313" key="2">
    <source>
        <dbReference type="Proteomes" id="UP001140511"/>
    </source>
</evidence>
<keyword evidence="2" id="KW-1185">Reference proteome</keyword>
<dbReference type="AlphaFoldDB" id="A0A9W9E1S9"/>
<accession>A0A9W9E1S9</accession>
<proteinExistence type="predicted"/>
<gene>
    <name evidence="1" type="ORF">T069G_11143</name>
</gene>
<dbReference type="RefSeq" id="XP_056023222.1">
    <property type="nucleotide sequence ID" value="XM_056178348.1"/>
</dbReference>
<protein>
    <submittedName>
        <fullName evidence="1">Uncharacterized protein</fullName>
    </submittedName>
</protein>
<dbReference type="PANTHER" id="PTHR37540">
    <property type="entry name" value="TRANSCRIPTION FACTOR (ACR-2), PUTATIVE-RELATED-RELATED"/>
    <property type="match status" value="1"/>
</dbReference>
<name>A0A9W9E1S9_9HYPO</name>
<reference evidence="1" key="1">
    <citation type="submission" date="2022-09" db="EMBL/GenBank/DDBJ databases">
        <title>Chromosome-level assembly of Trichoderma breve T069, a fungus used in development of biopesticide product.</title>
        <authorList>
            <person name="Lin R."/>
            <person name="Liu T."/>
        </authorList>
    </citation>
    <scope>NUCLEOTIDE SEQUENCE</scope>
    <source>
        <strain evidence="1">T069</strain>
    </source>
</reference>
<evidence type="ECO:0000313" key="1">
    <source>
        <dbReference type="EMBL" id="KAJ4854164.1"/>
    </source>
</evidence>
<comment type="caution">
    <text evidence="1">The sequence shown here is derived from an EMBL/GenBank/DDBJ whole genome shotgun (WGS) entry which is preliminary data.</text>
</comment>
<sequence>MPTRKPRKDSNKSPAKEFEFIVLSGDETGRDRETQRRVRSVAQANYRRQHPYKRRQTTVDLDVTPLLDGTIHSSNAGPSQVLPRSMSILDASRSDPFQSFGFGDNRRAHRLWDHMYDGTCPKFNTLVQIGFVDLARETIALSQMLSASAWHLVHWLGCESDSGEDAQYSMISTQNLQQRLNSVATGASDEVVIAVLTSAAYANLIKEPGMFQVHMDGLSRILHLKGGEGSLHSPPLRLALFWIEINGRFRQDAAAQFPPPNDILSGQSKLNLALFDAAQLSSGCVIPTVERLLHHFLSLPRSSIHDEIHARQRECFRLAGILYLGSLRSKFDFEPGAGMLYGTKLQLVLGSEGMLPKWDTSNIFLIWILTVAACSPILFDDLRMQFAALLSESVRSIGYETPQDYLAAINGFIWCEAAFGLKA</sequence>
<dbReference type="PANTHER" id="PTHR37540:SF5">
    <property type="entry name" value="TRANSCRIPTION FACTOR DOMAIN-CONTAINING PROTEIN"/>
    <property type="match status" value="1"/>
</dbReference>
<organism evidence="1 2">
    <name type="scientific">Trichoderma breve</name>
    <dbReference type="NCBI Taxonomy" id="2034170"/>
    <lineage>
        <taxon>Eukaryota</taxon>
        <taxon>Fungi</taxon>
        <taxon>Dikarya</taxon>
        <taxon>Ascomycota</taxon>
        <taxon>Pezizomycotina</taxon>
        <taxon>Sordariomycetes</taxon>
        <taxon>Hypocreomycetidae</taxon>
        <taxon>Hypocreales</taxon>
        <taxon>Hypocreaceae</taxon>
        <taxon>Trichoderma</taxon>
    </lineage>
</organism>